<dbReference type="AlphaFoldDB" id="A0A0B7C5L2"/>
<accession>A0A0B7C5L2</accession>
<name>A0A0B7C5L2_9EUPU</name>
<proteinExistence type="predicted"/>
<sequence length="72" mass="8080">MTSSSLDIQVCEIMDCIVLITSAFSPEVPMVLVGVTEFMLWEILLQVACHFYGEGSSHKRVKPWTMKSILCV</sequence>
<protein>
    <submittedName>
        <fullName evidence="1">Uncharacterized protein</fullName>
    </submittedName>
</protein>
<reference evidence="1" key="1">
    <citation type="submission" date="2014-12" db="EMBL/GenBank/DDBJ databases">
        <title>Insight into the proteome of Arion vulgaris.</title>
        <authorList>
            <person name="Aradska J."/>
            <person name="Bulat T."/>
            <person name="Smidak R."/>
            <person name="Sarate P."/>
            <person name="Gangsoo J."/>
            <person name="Sialana F."/>
            <person name="Bilban M."/>
            <person name="Lubec G."/>
        </authorList>
    </citation>
    <scope>NUCLEOTIDE SEQUENCE</scope>
    <source>
        <tissue evidence="1">Skin</tissue>
    </source>
</reference>
<evidence type="ECO:0000313" key="1">
    <source>
        <dbReference type="EMBL" id="CEK99790.1"/>
    </source>
</evidence>
<organism evidence="1">
    <name type="scientific">Arion vulgaris</name>
    <dbReference type="NCBI Taxonomy" id="1028688"/>
    <lineage>
        <taxon>Eukaryota</taxon>
        <taxon>Metazoa</taxon>
        <taxon>Spiralia</taxon>
        <taxon>Lophotrochozoa</taxon>
        <taxon>Mollusca</taxon>
        <taxon>Gastropoda</taxon>
        <taxon>Heterobranchia</taxon>
        <taxon>Euthyneura</taxon>
        <taxon>Panpulmonata</taxon>
        <taxon>Eupulmonata</taxon>
        <taxon>Stylommatophora</taxon>
        <taxon>Helicina</taxon>
        <taxon>Arionoidea</taxon>
        <taxon>Arionidae</taxon>
        <taxon>Arion</taxon>
    </lineage>
</organism>
<gene>
    <name evidence="1" type="primary">ORF222146</name>
</gene>
<dbReference type="EMBL" id="HACG01052919">
    <property type="protein sequence ID" value="CEK99790.1"/>
    <property type="molecule type" value="Transcribed_RNA"/>
</dbReference>